<gene>
    <name evidence="2" type="ORF">C6568_03345</name>
</gene>
<dbReference type="Pfam" id="PF04365">
    <property type="entry name" value="BrnT_toxin"/>
    <property type="match status" value="1"/>
</dbReference>
<feature type="compositionally biased region" description="Basic residues" evidence="1">
    <location>
        <begin position="147"/>
        <end position="163"/>
    </location>
</feature>
<feature type="region of interest" description="Disordered" evidence="1">
    <location>
        <begin position="90"/>
        <end position="120"/>
    </location>
</feature>
<evidence type="ECO:0000313" key="3">
    <source>
        <dbReference type="Proteomes" id="UP000237925"/>
    </source>
</evidence>
<dbReference type="InterPro" id="IPR007460">
    <property type="entry name" value="BrnT_toxin"/>
</dbReference>
<sequence>MRMEFDAAKDVANQHKHGVSLTLACQIDWPSVLCFVDDRTDYGEVREVGYTVIERRLYSVVFVQRADAMRIISLRKANSREIKHYEQALAARQGGHHRSHRRGRCSHLPRHRGRPGCGGADGGSGCAFAAAAAPRSAHGRATQGARNHARGRRRAGRHQGHRLRLADPRQPVAARRSTPGQASGLATRRQPRPARQPVNPTPATPADGRRPVSGHRYAWRTRGP</sequence>
<dbReference type="EMBL" id="CP027667">
    <property type="protein sequence ID" value="AVO48395.1"/>
    <property type="molecule type" value="Genomic_DNA"/>
</dbReference>
<dbReference type="OrthoDB" id="9798158at2"/>
<protein>
    <recommendedName>
        <fullName evidence="4">BrnT family toxin</fullName>
    </recommendedName>
</protein>
<dbReference type="AlphaFoldDB" id="A0A2R3Q9C5"/>
<feature type="compositionally biased region" description="Low complexity" evidence="1">
    <location>
        <begin position="135"/>
        <end position="146"/>
    </location>
</feature>
<reference evidence="2 3" key="1">
    <citation type="submission" date="2018-03" db="EMBL/GenBank/DDBJ databases">
        <title>Genome sequencing of Melaminivora sp.</title>
        <authorList>
            <person name="Kim S.-J."/>
            <person name="Heo J."/>
            <person name="Ahn J.-H."/>
            <person name="Kwon S.-W."/>
        </authorList>
    </citation>
    <scope>NUCLEOTIDE SEQUENCE [LARGE SCALE GENOMIC DNA]</scope>
    <source>
        <strain evidence="2 3">SC2-9</strain>
    </source>
</reference>
<dbReference type="InterPro" id="IPR038573">
    <property type="entry name" value="BrnT_sf"/>
</dbReference>
<evidence type="ECO:0008006" key="4">
    <source>
        <dbReference type="Google" id="ProtNLM"/>
    </source>
</evidence>
<feature type="compositionally biased region" description="Basic residues" evidence="1">
    <location>
        <begin position="94"/>
        <end position="114"/>
    </location>
</feature>
<feature type="region of interest" description="Disordered" evidence="1">
    <location>
        <begin position="135"/>
        <end position="224"/>
    </location>
</feature>
<dbReference type="Proteomes" id="UP000237925">
    <property type="component" value="Chromosome"/>
</dbReference>
<name>A0A2R3Q9C5_9BURK</name>
<dbReference type="KEGG" id="mela:C6568_03345"/>
<dbReference type="Gene3D" id="3.10.450.530">
    <property type="entry name" value="Ribonuclease toxin, BrnT, of type II toxin-antitoxin system"/>
    <property type="match status" value="1"/>
</dbReference>
<accession>A0A2R3Q9C5</accession>
<evidence type="ECO:0000313" key="2">
    <source>
        <dbReference type="EMBL" id="AVO48395.1"/>
    </source>
</evidence>
<keyword evidence="3" id="KW-1185">Reference proteome</keyword>
<evidence type="ECO:0000256" key="1">
    <source>
        <dbReference type="SAM" id="MobiDB-lite"/>
    </source>
</evidence>
<proteinExistence type="predicted"/>
<organism evidence="2 3">
    <name type="scientific">Melaminivora suipulveris</name>
    <dbReference type="NCBI Taxonomy" id="2109913"/>
    <lineage>
        <taxon>Bacteria</taxon>
        <taxon>Pseudomonadati</taxon>
        <taxon>Pseudomonadota</taxon>
        <taxon>Betaproteobacteria</taxon>
        <taxon>Burkholderiales</taxon>
        <taxon>Comamonadaceae</taxon>
        <taxon>Melaminivora</taxon>
    </lineage>
</organism>